<evidence type="ECO:0000256" key="1">
    <source>
        <dbReference type="SAM" id="MobiDB-lite"/>
    </source>
</evidence>
<comment type="caution">
    <text evidence="3">The sequence shown here is derived from an EMBL/GenBank/DDBJ whole genome shotgun (WGS) entry which is preliminary data.</text>
</comment>
<protein>
    <submittedName>
        <fullName evidence="3">Uncharacterized protein</fullName>
    </submittedName>
</protein>
<keyword evidence="2" id="KW-1133">Transmembrane helix</keyword>
<feature type="compositionally biased region" description="Polar residues" evidence="1">
    <location>
        <begin position="25"/>
        <end position="34"/>
    </location>
</feature>
<evidence type="ECO:0000313" key="4">
    <source>
        <dbReference type="Proteomes" id="UP000756921"/>
    </source>
</evidence>
<name>A0A9P6GG31_9PLEO</name>
<keyword evidence="4" id="KW-1185">Reference proteome</keyword>
<dbReference type="AlphaFoldDB" id="A0A9P6GG31"/>
<organism evidence="3 4">
    <name type="scientific">Paraphaeosphaeria minitans</name>
    <dbReference type="NCBI Taxonomy" id="565426"/>
    <lineage>
        <taxon>Eukaryota</taxon>
        <taxon>Fungi</taxon>
        <taxon>Dikarya</taxon>
        <taxon>Ascomycota</taxon>
        <taxon>Pezizomycotina</taxon>
        <taxon>Dothideomycetes</taxon>
        <taxon>Pleosporomycetidae</taxon>
        <taxon>Pleosporales</taxon>
        <taxon>Massarineae</taxon>
        <taxon>Didymosphaeriaceae</taxon>
        <taxon>Paraphaeosphaeria</taxon>
    </lineage>
</organism>
<accession>A0A9P6GG31</accession>
<evidence type="ECO:0000313" key="3">
    <source>
        <dbReference type="EMBL" id="KAF9734774.1"/>
    </source>
</evidence>
<dbReference type="Proteomes" id="UP000756921">
    <property type="component" value="Unassembled WGS sequence"/>
</dbReference>
<feature type="region of interest" description="Disordered" evidence="1">
    <location>
        <begin position="1"/>
        <end position="37"/>
    </location>
</feature>
<evidence type="ECO:0000256" key="2">
    <source>
        <dbReference type="SAM" id="Phobius"/>
    </source>
</evidence>
<keyword evidence="2" id="KW-0472">Membrane</keyword>
<reference evidence="3" key="1">
    <citation type="journal article" date="2020" name="Mol. Plant Microbe Interact.">
        <title>Genome Sequence of the Biocontrol Agent Coniothyrium minitans strain Conio (IMI 134523).</title>
        <authorList>
            <person name="Patel D."/>
            <person name="Shittu T.A."/>
            <person name="Baroncelli R."/>
            <person name="Muthumeenakshi S."/>
            <person name="Osborne T.H."/>
            <person name="Janganan T.K."/>
            <person name="Sreenivasaprasad S."/>
        </authorList>
    </citation>
    <scope>NUCLEOTIDE SEQUENCE</scope>
    <source>
        <strain evidence="3">Conio</strain>
    </source>
</reference>
<gene>
    <name evidence="3" type="ORF">PMIN01_07677</name>
</gene>
<feature type="transmembrane region" description="Helical" evidence="2">
    <location>
        <begin position="48"/>
        <end position="70"/>
    </location>
</feature>
<sequence>MELRALSSDPQDQRPVTNKHGVGEISTSPRSSITAREPQITRMRATSWPVLVFVIYATFALFPWICLCILSKRPIRKEKSYISVDTSSFYPEHWYHISEKYFKAAHTLQSIATLITIPVTTAICSMACVVYMQSSPLRRSLTLRQSMALADSGWLSPQILAKLGTMGSLPMYTAFALALIGSASQILQTAMVGQVEILASTGSHPSYAYVFDTLNFIGDNLLESPFISNDDINNWGIPLDSLYSDHYAGTDRASAAGPTYVPLVNNFTSGAFPFRQFAPRMNSSLMSEELSSNEFEKNCNNETENGRFYAHYCYAEKHPYDDSYYDPDVDFEVCVTNDLRISPWNLTKDRQDLVEEMYFKTRDQNKGSLGYWKMTYVSGPLLEKDPFIHDKVQISKNRNAHYKETHLSRRRDNVTYSGNATMIMINYNKRPLTSVAIALFGPYSFIDTRMSNPSNFVIPEDPDCDLRYCTTGRNLRSCIHKAPLYDFLDSSRSCIDAYDSGTVGRVIGQVSSLLFFFTQQQQYRILPTLSHTLYMANKLWLHQPTAGYRTQDQLRIYYDEGVPTTKPDMSDAGIIVGSLFLGLHLLGLLLLALYVARMKPWSSRMGSEVMLKMGMVYSDELARSETKQQWDRMVTTLPGFIGDEMPEEIGRMRLGAAAGLSRKRDRKFEILR</sequence>
<dbReference type="EMBL" id="WJXW01000007">
    <property type="protein sequence ID" value="KAF9734774.1"/>
    <property type="molecule type" value="Genomic_DNA"/>
</dbReference>
<feature type="transmembrane region" description="Helical" evidence="2">
    <location>
        <begin position="111"/>
        <end position="132"/>
    </location>
</feature>
<feature type="transmembrane region" description="Helical" evidence="2">
    <location>
        <begin position="572"/>
        <end position="596"/>
    </location>
</feature>
<keyword evidence="2" id="KW-0812">Transmembrane</keyword>
<dbReference type="OrthoDB" id="5381672at2759"/>
<proteinExistence type="predicted"/>